<evidence type="ECO:0000313" key="3">
    <source>
        <dbReference type="Proteomes" id="UP001424741"/>
    </source>
</evidence>
<dbReference type="Proteomes" id="UP001424741">
    <property type="component" value="Unassembled WGS sequence"/>
</dbReference>
<dbReference type="InterPro" id="IPR005240">
    <property type="entry name" value="DUF389"/>
</dbReference>
<keyword evidence="1" id="KW-1133">Transmembrane helix</keyword>
<proteinExistence type="predicted"/>
<feature type="transmembrane region" description="Helical" evidence="1">
    <location>
        <begin position="331"/>
        <end position="353"/>
    </location>
</feature>
<organism evidence="2 3">
    <name type="scientific">Rubritalea halochordaticola</name>
    <dbReference type="NCBI Taxonomy" id="714537"/>
    <lineage>
        <taxon>Bacteria</taxon>
        <taxon>Pseudomonadati</taxon>
        <taxon>Verrucomicrobiota</taxon>
        <taxon>Verrucomicrobiia</taxon>
        <taxon>Verrucomicrobiales</taxon>
        <taxon>Rubritaleaceae</taxon>
        <taxon>Rubritalea</taxon>
    </lineage>
</organism>
<feature type="transmembrane region" description="Helical" evidence="1">
    <location>
        <begin position="305"/>
        <end position="325"/>
    </location>
</feature>
<evidence type="ECO:0008006" key="4">
    <source>
        <dbReference type="Google" id="ProtNLM"/>
    </source>
</evidence>
<accession>A0ABP9UW58</accession>
<feature type="transmembrane region" description="Helical" evidence="1">
    <location>
        <begin position="465"/>
        <end position="487"/>
    </location>
</feature>
<keyword evidence="3" id="KW-1185">Reference proteome</keyword>
<dbReference type="Gene3D" id="3.40.50.12370">
    <property type="match status" value="1"/>
</dbReference>
<dbReference type="PANTHER" id="PTHR20992">
    <property type="entry name" value="AT15442P-RELATED"/>
    <property type="match status" value="1"/>
</dbReference>
<evidence type="ECO:0000256" key="1">
    <source>
        <dbReference type="SAM" id="Phobius"/>
    </source>
</evidence>
<sequence>MDVLLVVRDGVSAEALTRWSVRFAHGKGAHLRILRVEEGKGIGQPIWQNWSGDAGDSWWHGVEQGLSEVEGIGIELGSVETVNVYRSVMSIVSELKPGLMILQDRADHPEYYRGALENLVEDAPCALMILRLGEGASGGGKVLLPCAGGPHSRRGLKIAADSVGMDVTAFFVEPDVDDVSRAVGDVHLERYVKRAGVDPMSVERKVSLNSDVYGAIRKEVETGEYGLMLIGASGASSIRRKLFGTVPDRLLRGGEGMSVGVIRGERPIGHRMRERFERLLHLSIPQLNRGERVALFDDIEDKARWSFDFASLMMMATAIAGLGLLADSGAVVIGAMLVAPLMTPLLGGGLALVQGNWPLWKQCQRAVIFGFFCALSIGFLMGLAARALTFELTSELAARGAPSILDLGVAFISGVAASYCLARPKLSGALAGVAIAAALVPPIATVGICLAMGKFAVAQGAGLLFGTNVVAIVIGSAVNFFLAGIRGKSSNGGSWAKRMAITFALVMAGLVVPLSSALVSKIAGAADIEQKVTAAGQSEGLDVLSVQRLKYEKGVQILEVLVEASEPVSKEQVQALQQAAEKSTKGKVKVRVVTRLVSEA</sequence>
<feature type="transmembrane region" description="Helical" evidence="1">
    <location>
        <begin position="404"/>
        <end position="422"/>
    </location>
</feature>
<dbReference type="PANTHER" id="PTHR20992:SF9">
    <property type="entry name" value="AT15442P-RELATED"/>
    <property type="match status" value="1"/>
</dbReference>
<gene>
    <name evidence="2" type="ORF">Rhal01_00066</name>
</gene>
<evidence type="ECO:0000313" key="2">
    <source>
        <dbReference type="EMBL" id="GAA5493914.1"/>
    </source>
</evidence>
<dbReference type="EMBL" id="BAABRL010000001">
    <property type="protein sequence ID" value="GAA5493914.1"/>
    <property type="molecule type" value="Genomic_DNA"/>
</dbReference>
<dbReference type="Pfam" id="PF04087">
    <property type="entry name" value="DUF389"/>
    <property type="match status" value="1"/>
</dbReference>
<reference evidence="2 3" key="1">
    <citation type="submission" date="2024-02" db="EMBL/GenBank/DDBJ databases">
        <title>Rubritalea halochordaticola NBRC 107102.</title>
        <authorList>
            <person name="Ichikawa N."/>
            <person name="Katano-Makiyama Y."/>
            <person name="Hidaka K."/>
        </authorList>
    </citation>
    <scope>NUCLEOTIDE SEQUENCE [LARGE SCALE GENOMIC DNA]</scope>
    <source>
        <strain evidence="2 3">NBRC 107102</strain>
    </source>
</reference>
<dbReference type="RefSeq" id="WP_346186988.1">
    <property type="nucleotide sequence ID" value="NZ_BAABRL010000001.1"/>
</dbReference>
<dbReference type="SUPFAM" id="SSF52402">
    <property type="entry name" value="Adenine nucleotide alpha hydrolases-like"/>
    <property type="match status" value="1"/>
</dbReference>
<name>A0ABP9UW58_9BACT</name>
<feature type="transmembrane region" description="Helical" evidence="1">
    <location>
        <begin position="499"/>
        <end position="519"/>
    </location>
</feature>
<dbReference type="CDD" id="cd00293">
    <property type="entry name" value="USP-like"/>
    <property type="match status" value="1"/>
</dbReference>
<comment type="caution">
    <text evidence="2">The sequence shown here is derived from an EMBL/GenBank/DDBJ whole genome shotgun (WGS) entry which is preliminary data.</text>
</comment>
<keyword evidence="1" id="KW-0812">Transmembrane</keyword>
<protein>
    <recommendedName>
        <fullName evidence="4">TIGR00341 family protein</fullName>
    </recommendedName>
</protein>
<feature type="transmembrane region" description="Helical" evidence="1">
    <location>
        <begin position="365"/>
        <end position="384"/>
    </location>
</feature>
<feature type="transmembrane region" description="Helical" evidence="1">
    <location>
        <begin position="429"/>
        <end position="453"/>
    </location>
</feature>
<keyword evidence="1" id="KW-0472">Membrane</keyword>